<evidence type="ECO:0000313" key="2">
    <source>
        <dbReference type="Proteomes" id="UP001464555"/>
    </source>
</evidence>
<sequence length="40" mass="4958">MEESIEMLWNFPEFDVDVPTRWKNSKELPDEKPYIRFVQI</sequence>
<protein>
    <submittedName>
        <fullName evidence="1">Uncharacterized protein</fullName>
    </submittedName>
</protein>
<keyword evidence="2" id="KW-1185">Reference proteome</keyword>
<comment type="caution">
    <text evidence="1">The sequence shown here is derived from an EMBL/GenBank/DDBJ whole genome shotgun (WGS) entry which is preliminary data.</text>
</comment>
<dbReference type="Proteomes" id="UP001464555">
    <property type="component" value="Unassembled WGS sequence"/>
</dbReference>
<reference evidence="1 2" key="1">
    <citation type="submission" date="2024-04" db="EMBL/GenBank/DDBJ databases">
        <title>Flavobacterium sp. DGU11 16S ribosomal RNA gene Genome sequencing and assembly.</title>
        <authorList>
            <person name="Park S."/>
        </authorList>
    </citation>
    <scope>NUCLEOTIDE SEQUENCE [LARGE SCALE GENOMIC DNA]</scope>
    <source>
        <strain evidence="1 2">DGU11</strain>
    </source>
</reference>
<evidence type="ECO:0000313" key="1">
    <source>
        <dbReference type="EMBL" id="MEL1245807.1"/>
    </source>
</evidence>
<gene>
    <name evidence="1" type="ORF">AAEO56_16155</name>
</gene>
<organism evidence="1 2">
    <name type="scientific">Flavobacterium arundinis</name>
    <dbReference type="NCBI Taxonomy" id="3139143"/>
    <lineage>
        <taxon>Bacteria</taxon>
        <taxon>Pseudomonadati</taxon>
        <taxon>Bacteroidota</taxon>
        <taxon>Flavobacteriia</taxon>
        <taxon>Flavobacteriales</taxon>
        <taxon>Flavobacteriaceae</taxon>
        <taxon>Flavobacterium</taxon>
    </lineage>
</organism>
<proteinExistence type="predicted"/>
<name>A0ABU9I054_9FLAO</name>
<dbReference type="EMBL" id="JBBYHR010000010">
    <property type="protein sequence ID" value="MEL1245807.1"/>
    <property type="molecule type" value="Genomic_DNA"/>
</dbReference>
<dbReference type="RefSeq" id="WP_341698104.1">
    <property type="nucleotide sequence ID" value="NZ_JBBYHR010000010.1"/>
</dbReference>
<accession>A0ABU9I054</accession>